<name>A0ABU6C3V1_9ACTN</name>
<evidence type="ECO:0000256" key="2">
    <source>
        <dbReference type="SAM" id="SignalP"/>
    </source>
</evidence>
<evidence type="ECO:0000256" key="1">
    <source>
        <dbReference type="SAM" id="MobiDB-lite"/>
    </source>
</evidence>
<evidence type="ECO:0000313" key="4">
    <source>
        <dbReference type="Proteomes" id="UP001352223"/>
    </source>
</evidence>
<protein>
    <recommendedName>
        <fullName evidence="5">Secreted protein</fullName>
    </recommendedName>
</protein>
<reference evidence="3 4" key="1">
    <citation type="submission" date="2022-10" db="EMBL/GenBank/DDBJ databases">
        <authorList>
            <person name="Xie J."/>
            <person name="Shen N."/>
        </authorList>
    </citation>
    <scope>NUCLEOTIDE SEQUENCE [LARGE SCALE GENOMIC DNA]</scope>
    <source>
        <strain evidence="3 4">DSM 41681</strain>
    </source>
</reference>
<feature type="region of interest" description="Disordered" evidence="1">
    <location>
        <begin position="38"/>
        <end position="105"/>
    </location>
</feature>
<feature type="signal peptide" evidence="2">
    <location>
        <begin position="1"/>
        <end position="38"/>
    </location>
</feature>
<dbReference type="EMBL" id="JAOZYB010000009">
    <property type="protein sequence ID" value="MEB3959209.1"/>
    <property type="molecule type" value="Genomic_DNA"/>
</dbReference>
<dbReference type="Proteomes" id="UP001352223">
    <property type="component" value="Unassembled WGS sequence"/>
</dbReference>
<feature type="chain" id="PRO_5046786986" description="Secreted protein" evidence="2">
    <location>
        <begin position="39"/>
        <end position="118"/>
    </location>
</feature>
<evidence type="ECO:0000313" key="3">
    <source>
        <dbReference type="EMBL" id="MEB3959209.1"/>
    </source>
</evidence>
<evidence type="ECO:0008006" key="5">
    <source>
        <dbReference type="Google" id="ProtNLM"/>
    </source>
</evidence>
<dbReference type="RefSeq" id="WP_324766195.1">
    <property type="nucleotide sequence ID" value="NZ_BAAATS010000017.1"/>
</dbReference>
<proteinExistence type="predicted"/>
<keyword evidence="4" id="KW-1185">Reference proteome</keyword>
<sequence>MSVATSTAGPGRPVRAWARALVLLLALGLALLVAPSTAAPAGAPVPPPAAAASAEPGELQQDSPEAALRLPTGHPTRLPGDPRRSRPVPATAPGTCPDPGAHPARQSLRALRTVVLRC</sequence>
<comment type="caution">
    <text evidence="3">The sequence shown here is derived from an EMBL/GenBank/DDBJ whole genome shotgun (WGS) entry which is preliminary data.</text>
</comment>
<gene>
    <name evidence="3" type="ORF">OKJ48_02900</name>
</gene>
<keyword evidence="2" id="KW-0732">Signal</keyword>
<organism evidence="3 4">
    <name type="scientific">Streptomyces kunmingensis</name>
    <dbReference type="NCBI Taxonomy" id="68225"/>
    <lineage>
        <taxon>Bacteria</taxon>
        <taxon>Bacillati</taxon>
        <taxon>Actinomycetota</taxon>
        <taxon>Actinomycetes</taxon>
        <taxon>Kitasatosporales</taxon>
        <taxon>Streptomycetaceae</taxon>
        <taxon>Streptomyces</taxon>
    </lineage>
</organism>
<accession>A0ABU6C3V1</accession>